<evidence type="ECO:0000313" key="1">
    <source>
        <dbReference type="EMBL" id="NME72414.1"/>
    </source>
</evidence>
<gene>
    <name evidence="1" type="ORF">HHU12_30920</name>
</gene>
<comment type="caution">
    <text evidence="1">The sequence shown here is derived from an EMBL/GenBank/DDBJ whole genome shotgun (WGS) entry which is preliminary data.</text>
</comment>
<keyword evidence="2" id="KW-1185">Reference proteome</keyword>
<dbReference type="Proteomes" id="UP000576082">
    <property type="component" value="Unassembled WGS sequence"/>
</dbReference>
<organism evidence="1 2">
    <name type="scientific">Flammeovirga aprica JL-4</name>
    <dbReference type="NCBI Taxonomy" id="694437"/>
    <lineage>
        <taxon>Bacteria</taxon>
        <taxon>Pseudomonadati</taxon>
        <taxon>Bacteroidota</taxon>
        <taxon>Cytophagia</taxon>
        <taxon>Cytophagales</taxon>
        <taxon>Flammeovirgaceae</taxon>
        <taxon>Flammeovirga</taxon>
    </lineage>
</organism>
<name>A0A7X9S1A1_9BACT</name>
<evidence type="ECO:0000313" key="2">
    <source>
        <dbReference type="Proteomes" id="UP000576082"/>
    </source>
</evidence>
<dbReference type="EMBL" id="JABANE010000158">
    <property type="protein sequence ID" value="NME72414.1"/>
    <property type="molecule type" value="Genomic_DNA"/>
</dbReference>
<reference evidence="1 2" key="1">
    <citation type="submission" date="2020-04" db="EMBL/GenBank/DDBJ databases">
        <title>Flammeovirga sp. SR4, a novel species isolated from seawater.</title>
        <authorList>
            <person name="Wang X."/>
        </authorList>
    </citation>
    <scope>NUCLEOTIDE SEQUENCE [LARGE SCALE GENOMIC DNA]</scope>
    <source>
        <strain evidence="1 2">ATCC 23126</strain>
    </source>
</reference>
<protein>
    <submittedName>
        <fullName evidence="1">Uncharacterized protein</fullName>
    </submittedName>
</protein>
<accession>A0A7X9S1A1</accession>
<dbReference type="RefSeq" id="WP_169660606.1">
    <property type="nucleotide sequence ID" value="NZ_JABANE010000158.1"/>
</dbReference>
<proteinExistence type="predicted"/>
<dbReference type="AlphaFoldDB" id="A0A7X9S1A1"/>
<sequence length="97" mass="11715">MYLETWNKIRDRFEIEEEYDPPTFGDAAEKLSQYFDHLLRNDSSRLMNGLYRIDVKEELVKEAFALGSIEDIADTLARLALRREWEKQKMRERWSNL</sequence>